<dbReference type="PANTHER" id="PTHR48080">
    <property type="entry name" value="D-GALACTONATE DEHYDRATASE-RELATED"/>
    <property type="match status" value="1"/>
</dbReference>
<dbReference type="EMBL" id="CAEZXP010000006">
    <property type="protein sequence ID" value="CAB4705513.1"/>
    <property type="molecule type" value="Genomic_DNA"/>
</dbReference>
<accession>A0A6J6Q7Z3</accession>
<dbReference type="Pfam" id="PF13378">
    <property type="entry name" value="MR_MLE_C"/>
    <property type="match status" value="1"/>
</dbReference>
<dbReference type="PROSITE" id="PS00908">
    <property type="entry name" value="MR_MLE_1"/>
    <property type="match status" value="1"/>
</dbReference>
<dbReference type="InterPro" id="IPR036849">
    <property type="entry name" value="Enolase-like_C_sf"/>
</dbReference>
<organism evidence="2">
    <name type="scientific">freshwater metagenome</name>
    <dbReference type="NCBI Taxonomy" id="449393"/>
    <lineage>
        <taxon>unclassified sequences</taxon>
        <taxon>metagenomes</taxon>
        <taxon>ecological metagenomes</taxon>
    </lineage>
</organism>
<dbReference type="SMART" id="SM00922">
    <property type="entry name" value="MR_MLE"/>
    <property type="match status" value="1"/>
</dbReference>
<reference evidence="2" key="1">
    <citation type="submission" date="2020-05" db="EMBL/GenBank/DDBJ databases">
        <authorList>
            <person name="Chiriac C."/>
            <person name="Salcher M."/>
            <person name="Ghai R."/>
            <person name="Kavagutti S V."/>
        </authorList>
    </citation>
    <scope>NUCLEOTIDE SEQUENCE</scope>
</reference>
<dbReference type="SUPFAM" id="SSF54826">
    <property type="entry name" value="Enolase N-terminal domain-like"/>
    <property type="match status" value="1"/>
</dbReference>
<dbReference type="InterPro" id="IPR013342">
    <property type="entry name" value="Mandelate_racemase_C"/>
</dbReference>
<dbReference type="Gene3D" id="3.30.390.10">
    <property type="entry name" value="Enolase-like, N-terminal domain"/>
    <property type="match status" value="1"/>
</dbReference>
<dbReference type="InterPro" id="IPR029065">
    <property type="entry name" value="Enolase_C-like"/>
</dbReference>
<dbReference type="CDD" id="cd03316">
    <property type="entry name" value="MR_like"/>
    <property type="match status" value="1"/>
</dbReference>
<protein>
    <submittedName>
        <fullName evidence="2">Unannotated protein</fullName>
    </submittedName>
</protein>
<dbReference type="GO" id="GO:0009063">
    <property type="term" value="P:amino acid catabolic process"/>
    <property type="evidence" value="ECO:0007669"/>
    <property type="project" value="InterPro"/>
</dbReference>
<evidence type="ECO:0000259" key="1">
    <source>
        <dbReference type="SMART" id="SM00922"/>
    </source>
</evidence>
<dbReference type="SFLD" id="SFLDS00001">
    <property type="entry name" value="Enolase"/>
    <property type="match status" value="1"/>
</dbReference>
<dbReference type="Pfam" id="PF02746">
    <property type="entry name" value="MR_MLE_N"/>
    <property type="match status" value="1"/>
</dbReference>
<sequence>MVKIHTDEGIVGLGEAPGPTLPTIQTIIDREFSQFLIGQDPLRIDWLMQRLEEYARNWAGIANYAMSGIEIALFDLKGKALGVPVAELLGGRTREAAPVIGYLFIDEPEANAQKAADFVNLGHNELKIKVGRNLSQDYDTLAAIRDRVGYDVKIRIDANMNWSVPTAIKWIKALEPFDLQFTEQPVADFDIEGMAIVRRAVSSPIAADEGCTSVRSALALIKAEACDVFVVYPSEAGGLTRAAMIAELAANAGKWCSIGSWAELGVATTANVHLAAASPYFTFANDTHYPLQLRDVLTEPVAIKDGKVALQHSPGLGVSLDDSAVAELAALELRESPFYDDIEGEAPSVGQIL</sequence>
<dbReference type="SUPFAM" id="SSF51604">
    <property type="entry name" value="Enolase C-terminal domain-like"/>
    <property type="match status" value="1"/>
</dbReference>
<gene>
    <name evidence="2" type="ORF">UFOPK2399_01636</name>
</gene>
<feature type="domain" description="Mandelate racemase/muconate lactonizing enzyme C-terminal" evidence="1">
    <location>
        <begin position="108"/>
        <end position="204"/>
    </location>
</feature>
<dbReference type="InterPro" id="IPR018110">
    <property type="entry name" value="Mandel_Rmase/mucon_lact_enz_CS"/>
</dbReference>
<proteinExistence type="predicted"/>
<name>A0A6J6Q7Z3_9ZZZZ</name>
<evidence type="ECO:0000313" key="2">
    <source>
        <dbReference type="EMBL" id="CAB4705513.1"/>
    </source>
</evidence>
<dbReference type="InterPro" id="IPR034593">
    <property type="entry name" value="DgoD-like"/>
</dbReference>
<dbReference type="Gene3D" id="3.20.20.120">
    <property type="entry name" value="Enolase-like C-terminal domain"/>
    <property type="match status" value="1"/>
</dbReference>
<dbReference type="AlphaFoldDB" id="A0A6J6Q7Z3"/>
<dbReference type="SFLD" id="SFLDG00180">
    <property type="entry name" value="muconate_cycloisomerase"/>
    <property type="match status" value="1"/>
</dbReference>
<dbReference type="InterPro" id="IPR029017">
    <property type="entry name" value="Enolase-like_N"/>
</dbReference>
<dbReference type="InterPro" id="IPR013341">
    <property type="entry name" value="Mandelate_racemase_N_dom"/>
</dbReference>